<sequence length="121" mass="14159">MKPTLIILISLATILISAQEKQCSDFKTGKFKYSDISWSEITSVRTDSTQTDYYSESNMELVSKITWLSDCKYKMEYTKVSEEWFKHKIGETMIIEIVEINDNKISCRNESYEIEMIKISN</sequence>
<name>A0A2U2X696_9FLAO</name>
<accession>A0A2U2X696</accession>
<dbReference type="EMBL" id="QFRI01000001">
    <property type="protein sequence ID" value="PWH83325.1"/>
    <property type="molecule type" value="Genomic_DNA"/>
</dbReference>
<dbReference type="RefSeq" id="WP_109351347.1">
    <property type="nucleotide sequence ID" value="NZ_QFRI01000001.1"/>
</dbReference>
<dbReference type="OrthoDB" id="1144076at2"/>
<comment type="caution">
    <text evidence="1">The sequence shown here is derived from an EMBL/GenBank/DDBJ whole genome shotgun (WGS) entry which is preliminary data.</text>
</comment>
<keyword evidence="2" id="KW-1185">Reference proteome</keyword>
<reference evidence="1" key="1">
    <citation type="submission" date="2018-05" db="EMBL/GenBank/DDBJ databases">
        <title>Algibacter marinivivus sp. nov., isolated from sample around a algae.</title>
        <authorList>
            <person name="Zhong X."/>
        </authorList>
    </citation>
    <scope>NUCLEOTIDE SEQUENCE [LARGE SCALE GENOMIC DNA]</scope>
    <source>
        <strain evidence="1">ZY111</strain>
    </source>
</reference>
<evidence type="ECO:0000313" key="1">
    <source>
        <dbReference type="EMBL" id="PWH83325.1"/>
    </source>
</evidence>
<evidence type="ECO:0000313" key="2">
    <source>
        <dbReference type="Proteomes" id="UP000245375"/>
    </source>
</evidence>
<gene>
    <name evidence="1" type="ORF">DIS18_01870</name>
</gene>
<dbReference type="Proteomes" id="UP000245375">
    <property type="component" value="Unassembled WGS sequence"/>
</dbReference>
<protein>
    <submittedName>
        <fullName evidence="1">Uncharacterized protein</fullName>
    </submittedName>
</protein>
<dbReference type="AlphaFoldDB" id="A0A2U2X696"/>
<proteinExistence type="predicted"/>
<organism evidence="1 2">
    <name type="scientific">Algibacter marinivivus</name>
    <dbReference type="NCBI Taxonomy" id="2100723"/>
    <lineage>
        <taxon>Bacteria</taxon>
        <taxon>Pseudomonadati</taxon>
        <taxon>Bacteroidota</taxon>
        <taxon>Flavobacteriia</taxon>
        <taxon>Flavobacteriales</taxon>
        <taxon>Flavobacteriaceae</taxon>
        <taxon>Algibacter</taxon>
    </lineage>
</organism>
<reference evidence="1" key="2">
    <citation type="submission" date="2018-05" db="EMBL/GenBank/DDBJ databases">
        <authorList>
            <person name="Lanie J.A."/>
            <person name="Ng W.-L."/>
            <person name="Kazmierczak K.M."/>
            <person name="Andrzejewski T.M."/>
            <person name="Davidsen T.M."/>
            <person name="Wayne K.J."/>
            <person name="Tettelin H."/>
            <person name="Glass J.I."/>
            <person name="Rusch D."/>
            <person name="Podicherti R."/>
            <person name="Tsui H.-C.T."/>
            <person name="Winkler M.E."/>
        </authorList>
    </citation>
    <scope>NUCLEOTIDE SEQUENCE [LARGE SCALE GENOMIC DNA]</scope>
    <source>
        <strain evidence="1">ZY111</strain>
    </source>
</reference>